<dbReference type="OrthoDB" id="2938279at2"/>
<evidence type="ECO:0000313" key="1">
    <source>
        <dbReference type="EMBL" id="GAM13012.1"/>
    </source>
</evidence>
<comment type="caution">
    <text evidence="1">The sequence shown here is derived from an EMBL/GenBank/DDBJ whole genome shotgun (WGS) entry which is preliminary data.</text>
</comment>
<dbReference type="AlphaFoldDB" id="A0A0A8X1V7"/>
<dbReference type="RefSeq" id="WP_023626729.1">
    <property type="nucleotide sequence ID" value="NZ_BASE01000023.1"/>
</dbReference>
<evidence type="ECO:0000313" key="2">
    <source>
        <dbReference type="Proteomes" id="UP000031014"/>
    </source>
</evidence>
<name>A0A0A8X1V7_MESS1</name>
<keyword evidence="2" id="KW-1185">Reference proteome</keyword>
<protein>
    <submittedName>
        <fullName evidence="1">Uncharacterized protein</fullName>
    </submittedName>
</protein>
<sequence length="74" mass="8934">MTVLFGTVEYFEREIEFHLSEVEKRERLKEEINQIQMKLEEELLNDFICDEKLRMECLQNLSNACSKLTEDYVV</sequence>
<dbReference type="Proteomes" id="UP000031014">
    <property type="component" value="Unassembled WGS sequence"/>
</dbReference>
<gene>
    <name evidence="1" type="ORF">SAMD00020551_1147</name>
</gene>
<accession>A0A0A8X1V7</accession>
<dbReference type="STRING" id="1321606.SAMD00020551_1147"/>
<organism evidence="1 2">
    <name type="scientific">Mesobacillus selenatarsenatis (strain DSM 18680 / JCM 14380 / FERM P-15431 / SF-1)</name>
    <dbReference type="NCBI Taxonomy" id="1321606"/>
    <lineage>
        <taxon>Bacteria</taxon>
        <taxon>Bacillati</taxon>
        <taxon>Bacillota</taxon>
        <taxon>Bacilli</taxon>
        <taxon>Bacillales</taxon>
        <taxon>Bacillaceae</taxon>
        <taxon>Mesobacillus</taxon>
    </lineage>
</organism>
<reference evidence="1 2" key="1">
    <citation type="submission" date="2013-06" db="EMBL/GenBank/DDBJ databases">
        <title>Whole genome shotgun sequence of Bacillus selenatarsenatis SF-1.</title>
        <authorList>
            <person name="Kuroda M."/>
            <person name="Sei K."/>
            <person name="Yamashita M."/>
            <person name="Ike M."/>
        </authorList>
    </citation>
    <scope>NUCLEOTIDE SEQUENCE [LARGE SCALE GENOMIC DNA]</scope>
    <source>
        <strain evidence="1 2">SF-1</strain>
    </source>
</reference>
<dbReference type="EMBL" id="BASE01000023">
    <property type="protein sequence ID" value="GAM13012.1"/>
    <property type="molecule type" value="Genomic_DNA"/>
</dbReference>
<proteinExistence type="predicted"/>